<name>X0YW82_9ZZZZ</name>
<feature type="non-terminal residue" evidence="1">
    <location>
        <position position="227"/>
    </location>
</feature>
<dbReference type="AlphaFoldDB" id="X0YW82"/>
<organism evidence="1">
    <name type="scientific">marine sediment metagenome</name>
    <dbReference type="NCBI Taxonomy" id="412755"/>
    <lineage>
        <taxon>unclassified sequences</taxon>
        <taxon>metagenomes</taxon>
        <taxon>ecological metagenomes</taxon>
    </lineage>
</organism>
<protein>
    <submittedName>
        <fullName evidence="1">Uncharacterized protein</fullName>
    </submittedName>
</protein>
<accession>X0YW82</accession>
<evidence type="ECO:0000313" key="1">
    <source>
        <dbReference type="EMBL" id="GAG40861.1"/>
    </source>
</evidence>
<sequence>MGQLIDAVNQNKNLSMFSDQNPPEDWRGLDDKMFPESVKKMLWSEEGKVRGRMRRRVYAPAIADAIEELTYAYNPGSLLKAYDNINFTLKIAGFYNPLVMTKNDAVQLWRAAGTRGLINLPKAAKIWYEKGPEYMKLRDNGLFNNVVTLTPSVTEHANQLLNKIRDHWGLRAANKAARWINPKNLITDFNEMTTWNMDEVFRIASYNAAKKLPMSKGMSDFEIIEMA</sequence>
<reference evidence="1" key="1">
    <citation type="journal article" date="2014" name="Front. Microbiol.">
        <title>High frequency of phylogenetically diverse reductive dehalogenase-homologous genes in deep subseafloor sedimentary metagenomes.</title>
        <authorList>
            <person name="Kawai M."/>
            <person name="Futagami T."/>
            <person name="Toyoda A."/>
            <person name="Takaki Y."/>
            <person name="Nishi S."/>
            <person name="Hori S."/>
            <person name="Arai W."/>
            <person name="Tsubouchi T."/>
            <person name="Morono Y."/>
            <person name="Uchiyama I."/>
            <person name="Ito T."/>
            <person name="Fujiyama A."/>
            <person name="Inagaki F."/>
            <person name="Takami H."/>
        </authorList>
    </citation>
    <scope>NUCLEOTIDE SEQUENCE</scope>
    <source>
        <strain evidence="1">Expedition CK06-06</strain>
    </source>
</reference>
<dbReference type="EMBL" id="BARS01040958">
    <property type="protein sequence ID" value="GAG40861.1"/>
    <property type="molecule type" value="Genomic_DNA"/>
</dbReference>
<proteinExistence type="predicted"/>
<comment type="caution">
    <text evidence="1">The sequence shown here is derived from an EMBL/GenBank/DDBJ whole genome shotgun (WGS) entry which is preliminary data.</text>
</comment>
<gene>
    <name evidence="1" type="ORF">S01H1_62367</name>
</gene>